<proteinExistence type="predicted"/>
<protein>
    <recommendedName>
        <fullName evidence="7">Transposon, En/Spm-like, Transposase-associated domain protein</fullName>
    </recommendedName>
</protein>
<dbReference type="PANTHER" id="PTHR48258:SF14">
    <property type="entry name" value="OS02G0583300 PROTEIN"/>
    <property type="match status" value="1"/>
</dbReference>
<dbReference type="AlphaFoldDB" id="A0A2U1QMG6"/>
<accession>A0A2U1QMG6</accession>
<comment type="caution">
    <text evidence="5">The sequence shown here is derived from an EMBL/GenBank/DDBJ whole genome shotgun (WGS) entry which is preliminary data.</text>
</comment>
<dbReference type="InterPro" id="IPR025452">
    <property type="entry name" value="DUF4218"/>
</dbReference>
<evidence type="ECO:0000259" key="3">
    <source>
        <dbReference type="Pfam" id="PF13960"/>
    </source>
</evidence>
<dbReference type="PANTHER" id="PTHR48258">
    <property type="entry name" value="DUF4218 DOMAIN-CONTAINING PROTEIN-RELATED"/>
    <property type="match status" value="1"/>
</dbReference>
<sequence>MSLMHIFGELRGNAAEIFPNSKFSYTHSYMRRNIQRVVMPIDKSWVSLSCASIEFLKGLKAFCEYSKSFMNIDGNVNCPCARCCNVGWVKHADLFDHIHKYCWDHSYTKWYNHGEPDTRTVVPNTNHPGTSDMAEFLNDMRPNEPTQENIGETSNEPTQATTLPQRNEFEALLETANDPVYPGCNWMSSLDFMAKFTNIKVKGKMSATTFNETLKFLRECFPPVLGYKIPSSYYEIKKTYKTIGLGYESIHACVNDCFLYRGVGNEDLQNCPICNASRWKDKNILGKKVLNKVLRYFPIIPRLQRLYKSKHTAKHMTWHASGQSTENGKMQHPVDGQAWKKFDIQYKKEFAYEKRNVRLGLAADGFNPYGNLSQSYSMWPGEFCMKAALLWTINDFPARSSLSGWSGQGYRTCPTCNIDTPAICVLSKIAYVGHRRFLKANNRWRKNKRAFYTQLDDRPPPKKFTSHDILTQLGRLPIRIPGKHPSFGGAKKKRDPDRELNWTKVFIFYELKCHAYRKNVCESVLGTLLMNDKSKDTNKARQDLQNLNILDALWLVNKGGGKCSKPHPTYSFTIEERKLFCQFIKGVKLPDGFGSNFKHKVTDNDNNITGLKAHDCHIMMQRLLPAGLQNYLKDQNTATPIIELCSFFKQICARTLMVDDMLKAKEQLINILCSFEQIYPPAFFDIMIHLVIHLPEEAIEGGPVYMRWMYPFERYMKKLKNYVRNKAKPEGSIAEGYIADEALTFCSHYFRGVETRFNRPDRNEDGPSPTSQFQVFRSVCNLNGKKSLIRIDPADMQKVVWAFPGNDIQEGFPYWFGNKIRELKVKNDPSCTSELFALACGPSYTAVLVDSCVVNGVKFNVHNRDLRRSTQNSGISTPNPSGGMYYGQLEEILEFEYIPFKVVLFKVKWFDTNNDGRIKRCTYRNNITQIMTGRVSFENEPYILATQATQVFYLDFPGKHGNFKAVQDSYHRKIWNPDIIVVEDNQDVVHDNTSSHVTLSAELDTLNYNTINRDVEPTEVEAPPQPIITDVDDDDNDIDYDDYVPHDLASDGEDHDDREDEADTNNEGLQMADIVARSHGGDGGNEPPHRARRLGTNCQRSRSKPPKPGAKIGKGGKVVCGATKNTKLRTERTDSGSCYGHQFPCISIPEEMFPLKRRPTSTTSCIIYFDLGEHLAGPNGEDIVDNIEAYLQKRYDDNRYKYKKKNFTEQGGVEKLDEIKEKRPENMTDDEWAKYQKFDQYYFMVK</sequence>
<feature type="domain" description="DUF4216" evidence="2">
    <location>
        <begin position="894"/>
        <end position="960"/>
    </location>
</feature>
<reference evidence="5 6" key="1">
    <citation type="journal article" date="2018" name="Mol. Plant">
        <title>The genome of Artemisia annua provides insight into the evolution of Asteraceae family and artemisinin biosynthesis.</title>
        <authorList>
            <person name="Shen Q."/>
            <person name="Zhang L."/>
            <person name="Liao Z."/>
            <person name="Wang S."/>
            <person name="Yan T."/>
            <person name="Shi P."/>
            <person name="Liu M."/>
            <person name="Fu X."/>
            <person name="Pan Q."/>
            <person name="Wang Y."/>
            <person name="Lv Z."/>
            <person name="Lu X."/>
            <person name="Zhang F."/>
            <person name="Jiang W."/>
            <person name="Ma Y."/>
            <person name="Chen M."/>
            <person name="Hao X."/>
            <person name="Li L."/>
            <person name="Tang Y."/>
            <person name="Lv G."/>
            <person name="Zhou Y."/>
            <person name="Sun X."/>
            <person name="Brodelius P.E."/>
            <person name="Rose J.K.C."/>
            <person name="Tang K."/>
        </authorList>
    </citation>
    <scope>NUCLEOTIDE SEQUENCE [LARGE SCALE GENOMIC DNA]</scope>
    <source>
        <strain evidence="6">cv. Huhao1</strain>
        <tissue evidence="5">Leaf</tissue>
    </source>
</reference>
<evidence type="ECO:0000313" key="5">
    <source>
        <dbReference type="EMBL" id="PWA99183.1"/>
    </source>
</evidence>
<evidence type="ECO:0000259" key="2">
    <source>
        <dbReference type="Pfam" id="PF13952"/>
    </source>
</evidence>
<keyword evidence="6" id="KW-1185">Reference proteome</keyword>
<feature type="compositionally biased region" description="Acidic residues" evidence="1">
    <location>
        <begin position="1050"/>
        <end position="1064"/>
    </location>
</feature>
<organism evidence="5 6">
    <name type="scientific">Artemisia annua</name>
    <name type="common">Sweet wormwood</name>
    <dbReference type="NCBI Taxonomy" id="35608"/>
    <lineage>
        <taxon>Eukaryota</taxon>
        <taxon>Viridiplantae</taxon>
        <taxon>Streptophyta</taxon>
        <taxon>Embryophyta</taxon>
        <taxon>Tracheophyta</taxon>
        <taxon>Spermatophyta</taxon>
        <taxon>Magnoliopsida</taxon>
        <taxon>eudicotyledons</taxon>
        <taxon>Gunneridae</taxon>
        <taxon>Pentapetalae</taxon>
        <taxon>asterids</taxon>
        <taxon>campanulids</taxon>
        <taxon>Asterales</taxon>
        <taxon>Asteraceae</taxon>
        <taxon>Asteroideae</taxon>
        <taxon>Anthemideae</taxon>
        <taxon>Artemisiinae</taxon>
        <taxon>Artemisia</taxon>
    </lineage>
</organism>
<evidence type="ECO:0000259" key="4">
    <source>
        <dbReference type="Pfam" id="PF13963"/>
    </source>
</evidence>
<feature type="domain" description="Transposase-associated" evidence="4">
    <location>
        <begin position="43"/>
        <end position="115"/>
    </location>
</feature>
<feature type="region of interest" description="Disordered" evidence="1">
    <location>
        <begin position="1014"/>
        <end position="1116"/>
    </location>
</feature>
<dbReference type="Pfam" id="PF02992">
    <property type="entry name" value="Transposase_21"/>
    <property type="match status" value="2"/>
</dbReference>
<evidence type="ECO:0000256" key="1">
    <source>
        <dbReference type="SAM" id="MobiDB-lite"/>
    </source>
</evidence>
<name>A0A2U1QMG6_ARTAN</name>
<dbReference type="Pfam" id="PF13960">
    <property type="entry name" value="DUF4218"/>
    <property type="match status" value="1"/>
</dbReference>
<gene>
    <name evidence="5" type="ORF">CTI12_AA009360</name>
</gene>
<dbReference type="InterPro" id="IPR029480">
    <property type="entry name" value="Transpos_assoc"/>
</dbReference>
<feature type="domain" description="DUF4218" evidence="3">
    <location>
        <begin position="651"/>
        <end position="763"/>
    </location>
</feature>
<feature type="compositionally biased region" description="Acidic residues" evidence="1">
    <location>
        <begin position="1030"/>
        <end position="1042"/>
    </location>
</feature>
<dbReference type="OrthoDB" id="1878503at2759"/>
<dbReference type="InterPro" id="IPR025312">
    <property type="entry name" value="DUF4216"/>
</dbReference>
<dbReference type="STRING" id="35608.A0A2U1QMG6"/>
<evidence type="ECO:0000313" key="6">
    <source>
        <dbReference type="Proteomes" id="UP000245207"/>
    </source>
</evidence>
<dbReference type="EMBL" id="PKPP01000031">
    <property type="protein sequence ID" value="PWA99183.1"/>
    <property type="molecule type" value="Genomic_DNA"/>
</dbReference>
<dbReference type="InterPro" id="IPR004242">
    <property type="entry name" value="Transposase_21"/>
</dbReference>
<dbReference type="Pfam" id="PF13952">
    <property type="entry name" value="DUF4216"/>
    <property type="match status" value="1"/>
</dbReference>
<evidence type="ECO:0008006" key="7">
    <source>
        <dbReference type="Google" id="ProtNLM"/>
    </source>
</evidence>
<dbReference type="Pfam" id="PF13963">
    <property type="entry name" value="Transpos_assoc"/>
    <property type="match status" value="1"/>
</dbReference>
<dbReference type="Proteomes" id="UP000245207">
    <property type="component" value="Unassembled WGS sequence"/>
</dbReference>